<proteinExistence type="predicted"/>
<feature type="signal peptide" evidence="1">
    <location>
        <begin position="1"/>
        <end position="20"/>
    </location>
</feature>
<dbReference type="Proteomes" id="UP000664480">
    <property type="component" value="Unassembled WGS sequence"/>
</dbReference>
<gene>
    <name evidence="2" type="ORF">J0A69_07275</name>
</gene>
<protein>
    <recommendedName>
        <fullName evidence="4">Viral A-type inclusion protein</fullName>
    </recommendedName>
</protein>
<sequence length="140" mass="16409">MKRSIPYFILVLFIFTASCASDKKDESQLQREEIIKYHDEVMPLMGKLKNLEKKANQEIQRLEESEEPDSARIESLKALAYDLDAAYEGMFDWMHQYDVSDGERTPEELKKFLDEQLVKIKAVNEQFKEVLAKSDELLEN</sequence>
<keyword evidence="3" id="KW-1185">Reference proteome</keyword>
<dbReference type="RefSeq" id="WP_206585909.1">
    <property type="nucleotide sequence ID" value="NZ_JAFKCU010000002.1"/>
</dbReference>
<dbReference type="EMBL" id="JAFKCU010000002">
    <property type="protein sequence ID" value="MBN7815221.1"/>
    <property type="molecule type" value="Genomic_DNA"/>
</dbReference>
<evidence type="ECO:0000256" key="1">
    <source>
        <dbReference type="SAM" id="SignalP"/>
    </source>
</evidence>
<evidence type="ECO:0008006" key="4">
    <source>
        <dbReference type="Google" id="ProtNLM"/>
    </source>
</evidence>
<accession>A0ABS3CGE8</accession>
<feature type="chain" id="PRO_5045522857" description="Viral A-type inclusion protein" evidence="1">
    <location>
        <begin position="21"/>
        <end position="140"/>
    </location>
</feature>
<organism evidence="2 3">
    <name type="scientific">Algoriphagus pacificus</name>
    <dbReference type="NCBI Taxonomy" id="2811234"/>
    <lineage>
        <taxon>Bacteria</taxon>
        <taxon>Pseudomonadati</taxon>
        <taxon>Bacteroidota</taxon>
        <taxon>Cytophagia</taxon>
        <taxon>Cytophagales</taxon>
        <taxon>Cyclobacteriaceae</taxon>
        <taxon>Algoriphagus</taxon>
    </lineage>
</organism>
<dbReference type="PROSITE" id="PS51257">
    <property type="entry name" value="PROKAR_LIPOPROTEIN"/>
    <property type="match status" value="1"/>
</dbReference>
<reference evidence="2 3" key="1">
    <citation type="submission" date="2021-03" db="EMBL/GenBank/DDBJ databases">
        <title>novel species isolated from a fishpond in China.</title>
        <authorList>
            <person name="Lu H."/>
            <person name="Cai Z."/>
        </authorList>
    </citation>
    <scope>NUCLEOTIDE SEQUENCE [LARGE SCALE GENOMIC DNA]</scope>
    <source>
        <strain evidence="2 3">YJ13C</strain>
    </source>
</reference>
<name>A0ABS3CGE8_9BACT</name>
<evidence type="ECO:0000313" key="3">
    <source>
        <dbReference type="Proteomes" id="UP000664480"/>
    </source>
</evidence>
<keyword evidence="1" id="KW-0732">Signal</keyword>
<evidence type="ECO:0000313" key="2">
    <source>
        <dbReference type="EMBL" id="MBN7815221.1"/>
    </source>
</evidence>
<comment type="caution">
    <text evidence="2">The sequence shown here is derived from an EMBL/GenBank/DDBJ whole genome shotgun (WGS) entry which is preliminary data.</text>
</comment>